<gene>
    <name evidence="2" type="ORF">FA048_02005</name>
</gene>
<sequence length="97" mass="10542">MIRKVLMFCFVNVICVIIVCLATLDVMNINKQAIIKLRDIQKIEISNIVDIENAKAAETEGEVSTCEVGSSCPCGATGSECTVTFNGQPFTIKGRKD</sequence>
<dbReference type="Proteomes" id="UP000309488">
    <property type="component" value="Unassembled WGS sequence"/>
</dbReference>
<feature type="transmembrane region" description="Helical" evidence="1">
    <location>
        <begin position="5"/>
        <end position="24"/>
    </location>
</feature>
<name>A0A4U1CW09_9SPHI</name>
<dbReference type="EMBL" id="SWBR01000001">
    <property type="protein sequence ID" value="TKC12415.1"/>
    <property type="molecule type" value="Genomic_DNA"/>
</dbReference>
<keyword evidence="1" id="KW-1133">Transmembrane helix</keyword>
<dbReference type="RefSeq" id="WP_136838439.1">
    <property type="nucleotide sequence ID" value="NZ_SWBR01000001.1"/>
</dbReference>
<keyword evidence="1" id="KW-0812">Transmembrane</keyword>
<protein>
    <recommendedName>
        <fullName evidence="4">NVEALA protein</fullName>
    </recommendedName>
</protein>
<evidence type="ECO:0008006" key="4">
    <source>
        <dbReference type="Google" id="ProtNLM"/>
    </source>
</evidence>
<dbReference type="AlphaFoldDB" id="A0A4U1CW09"/>
<comment type="caution">
    <text evidence="2">The sequence shown here is derived from an EMBL/GenBank/DDBJ whole genome shotgun (WGS) entry which is preliminary data.</text>
</comment>
<accession>A0A4U1CW09</accession>
<organism evidence="2 3">
    <name type="scientific">Pedobacter polaris</name>
    <dbReference type="NCBI Taxonomy" id="2571273"/>
    <lineage>
        <taxon>Bacteria</taxon>
        <taxon>Pseudomonadati</taxon>
        <taxon>Bacteroidota</taxon>
        <taxon>Sphingobacteriia</taxon>
        <taxon>Sphingobacteriales</taxon>
        <taxon>Sphingobacteriaceae</taxon>
        <taxon>Pedobacter</taxon>
    </lineage>
</organism>
<keyword evidence="1" id="KW-0472">Membrane</keyword>
<keyword evidence="3" id="KW-1185">Reference proteome</keyword>
<proteinExistence type="predicted"/>
<reference evidence="2 3" key="1">
    <citation type="submission" date="2019-04" db="EMBL/GenBank/DDBJ databases">
        <title>Pedobacter sp. RP-3-22 sp. nov., isolated from Arctic soil.</title>
        <authorList>
            <person name="Dahal R.H."/>
            <person name="Kim D.-U."/>
        </authorList>
    </citation>
    <scope>NUCLEOTIDE SEQUENCE [LARGE SCALE GENOMIC DNA]</scope>
    <source>
        <strain evidence="2 3">RP-3-22</strain>
    </source>
</reference>
<evidence type="ECO:0000313" key="2">
    <source>
        <dbReference type="EMBL" id="TKC12415.1"/>
    </source>
</evidence>
<evidence type="ECO:0000313" key="3">
    <source>
        <dbReference type="Proteomes" id="UP000309488"/>
    </source>
</evidence>
<evidence type="ECO:0000256" key="1">
    <source>
        <dbReference type="SAM" id="Phobius"/>
    </source>
</evidence>